<feature type="compositionally biased region" description="Acidic residues" evidence="7">
    <location>
        <begin position="22"/>
        <end position="32"/>
    </location>
</feature>
<evidence type="ECO:0000256" key="4">
    <source>
        <dbReference type="ARBA" id="ARBA00022801"/>
    </source>
</evidence>
<dbReference type="SUPFAM" id="SSF116842">
    <property type="entry name" value="XseB-like"/>
    <property type="match status" value="1"/>
</dbReference>
<comment type="subunit">
    <text evidence="6">Heterooligomer composed of large and small subunits.</text>
</comment>
<evidence type="ECO:0000256" key="5">
    <source>
        <dbReference type="ARBA" id="ARBA00022839"/>
    </source>
</evidence>
<keyword evidence="2 6" id="KW-0963">Cytoplasm</keyword>
<evidence type="ECO:0000313" key="8">
    <source>
        <dbReference type="EMBL" id="PSK97287.1"/>
    </source>
</evidence>
<dbReference type="Proteomes" id="UP000240542">
    <property type="component" value="Unassembled WGS sequence"/>
</dbReference>
<feature type="region of interest" description="Disordered" evidence="7">
    <location>
        <begin position="1"/>
        <end position="34"/>
    </location>
</feature>
<dbReference type="AlphaFoldDB" id="A0A2P8DJ85"/>
<evidence type="ECO:0000256" key="1">
    <source>
        <dbReference type="ARBA" id="ARBA00009998"/>
    </source>
</evidence>
<dbReference type="HAMAP" id="MF_00337">
    <property type="entry name" value="Exonuc_7_S"/>
    <property type="match status" value="1"/>
</dbReference>
<evidence type="ECO:0000256" key="6">
    <source>
        <dbReference type="HAMAP-Rule" id="MF_00337"/>
    </source>
</evidence>
<reference evidence="8 9" key="1">
    <citation type="submission" date="2018-03" db="EMBL/GenBank/DDBJ databases">
        <title>Genomic Encyclopedia of Archaeal and Bacterial Type Strains, Phase II (KMG-II): from individual species to whole genera.</title>
        <authorList>
            <person name="Goeker M."/>
        </authorList>
    </citation>
    <scope>NUCLEOTIDE SEQUENCE [LARGE SCALE GENOMIC DNA]</scope>
    <source>
        <strain evidence="8 9">DSM 45312</strain>
    </source>
</reference>
<gene>
    <name evidence="6" type="primary">xseB</name>
    <name evidence="8" type="ORF">CLV63_1085</name>
</gene>
<dbReference type="PANTHER" id="PTHR34137:SF1">
    <property type="entry name" value="EXODEOXYRIBONUCLEASE 7 SMALL SUBUNIT"/>
    <property type="match status" value="1"/>
</dbReference>
<dbReference type="RefSeq" id="WP_106583197.1">
    <property type="nucleotide sequence ID" value="NZ_PYGA01000008.1"/>
</dbReference>
<comment type="catalytic activity">
    <reaction evidence="6">
        <text>Exonucleolytic cleavage in either 5'- to 3'- or 3'- to 5'-direction to yield nucleoside 5'-phosphates.</text>
        <dbReference type="EC" id="3.1.11.6"/>
    </reaction>
</comment>
<sequence>MSGTTAKNAKKTGGTGGTGSAEEPEPGPELSYEEAREELATVVRTLESGGLSLKESLALWERGEKLATTCEQWLEGARAKLAAAMAADEPGDEDGPAPF</sequence>
<comment type="similarity">
    <text evidence="1 6">Belongs to the XseB family.</text>
</comment>
<dbReference type="NCBIfam" id="TIGR01280">
    <property type="entry name" value="xseB"/>
    <property type="match status" value="1"/>
</dbReference>
<keyword evidence="3 6" id="KW-0540">Nuclease</keyword>
<comment type="function">
    <text evidence="6">Bidirectionally degrades single-stranded DNA into large acid-insoluble oligonucleotides, which are then degraded further into small acid-soluble oligonucleotides.</text>
</comment>
<comment type="subcellular location">
    <subcellularLocation>
        <location evidence="6">Cytoplasm</location>
    </subcellularLocation>
</comment>
<dbReference type="GO" id="GO:0005829">
    <property type="term" value="C:cytosol"/>
    <property type="evidence" value="ECO:0007669"/>
    <property type="project" value="TreeGrafter"/>
</dbReference>
<evidence type="ECO:0000256" key="3">
    <source>
        <dbReference type="ARBA" id="ARBA00022722"/>
    </source>
</evidence>
<keyword evidence="9" id="KW-1185">Reference proteome</keyword>
<dbReference type="EMBL" id="PYGA01000008">
    <property type="protein sequence ID" value="PSK97287.1"/>
    <property type="molecule type" value="Genomic_DNA"/>
</dbReference>
<dbReference type="GO" id="GO:0009318">
    <property type="term" value="C:exodeoxyribonuclease VII complex"/>
    <property type="evidence" value="ECO:0007669"/>
    <property type="project" value="UniProtKB-UniRule"/>
</dbReference>
<dbReference type="InterPro" id="IPR037004">
    <property type="entry name" value="Exonuc_VII_ssu_sf"/>
</dbReference>
<protein>
    <recommendedName>
        <fullName evidence="6">Exodeoxyribonuclease 7 small subunit</fullName>
        <ecNumber evidence="6">3.1.11.6</ecNumber>
    </recommendedName>
    <alternativeName>
        <fullName evidence="6">Exodeoxyribonuclease VII small subunit</fullName>
        <shortName evidence="6">Exonuclease VII small subunit</shortName>
    </alternativeName>
</protein>
<dbReference type="GO" id="GO:0006308">
    <property type="term" value="P:DNA catabolic process"/>
    <property type="evidence" value="ECO:0007669"/>
    <property type="project" value="UniProtKB-UniRule"/>
</dbReference>
<dbReference type="GO" id="GO:0008855">
    <property type="term" value="F:exodeoxyribonuclease VII activity"/>
    <property type="evidence" value="ECO:0007669"/>
    <property type="project" value="UniProtKB-UniRule"/>
</dbReference>
<comment type="caution">
    <text evidence="8">The sequence shown here is derived from an EMBL/GenBank/DDBJ whole genome shotgun (WGS) entry which is preliminary data.</text>
</comment>
<evidence type="ECO:0000256" key="2">
    <source>
        <dbReference type="ARBA" id="ARBA00022490"/>
    </source>
</evidence>
<keyword evidence="4 6" id="KW-0378">Hydrolase</keyword>
<proteinExistence type="inferred from homology"/>
<accession>A0A2P8DJ85</accession>
<dbReference type="Gene3D" id="1.10.287.1040">
    <property type="entry name" value="Exonuclease VII, small subunit"/>
    <property type="match status" value="1"/>
</dbReference>
<dbReference type="PANTHER" id="PTHR34137">
    <property type="entry name" value="EXODEOXYRIBONUCLEASE 7 SMALL SUBUNIT"/>
    <property type="match status" value="1"/>
</dbReference>
<name>A0A2P8DJ85_9ACTN</name>
<organism evidence="8 9">
    <name type="scientific">Murinocardiopsis flavida</name>
    <dbReference type="NCBI Taxonomy" id="645275"/>
    <lineage>
        <taxon>Bacteria</taxon>
        <taxon>Bacillati</taxon>
        <taxon>Actinomycetota</taxon>
        <taxon>Actinomycetes</taxon>
        <taxon>Streptosporangiales</taxon>
        <taxon>Nocardiopsidaceae</taxon>
        <taxon>Murinocardiopsis</taxon>
    </lineage>
</organism>
<evidence type="ECO:0000256" key="7">
    <source>
        <dbReference type="SAM" id="MobiDB-lite"/>
    </source>
</evidence>
<dbReference type="EC" id="3.1.11.6" evidence="6"/>
<keyword evidence="5 6" id="KW-0269">Exonuclease</keyword>
<dbReference type="NCBIfam" id="NF002139">
    <property type="entry name" value="PRK00977.1-3"/>
    <property type="match status" value="1"/>
</dbReference>
<evidence type="ECO:0000313" key="9">
    <source>
        <dbReference type="Proteomes" id="UP000240542"/>
    </source>
</evidence>
<dbReference type="Pfam" id="PF02609">
    <property type="entry name" value="Exonuc_VII_S"/>
    <property type="match status" value="1"/>
</dbReference>
<dbReference type="InterPro" id="IPR003761">
    <property type="entry name" value="Exonuc_VII_S"/>
</dbReference>